<feature type="coiled-coil region" evidence="13">
    <location>
        <begin position="391"/>
        <end position="431"/>
    </location>
</feature>
<feature type="transmembrane region" description="Helical" evidence="15">
    <location>
        <begin position="31"/>
        <end position="49"/>
    </location>
</feature>
<feature type="coiled-coil region" evidence="13">
    <location>
        <begin position="458"/>
        <end position="485"/>
    </location>
</feature>
<feature type="compositionally biased region" description="Basic and acidic residues" evidence="14">
    <location>
        <begin position="277"/>
        <end position="287"/>
    </location>
</feature>
<evidence type="ECO:0000256" key="11">
    <source>
        <dbReference type="ARBA" id="ARBA00023242"/>
    </source>
</evidence>
<sequence length="1146" mass="129991">MKNRRNAETGKLRRPLKRTKITEGMYGNSMLYLKFVMIWATVVMADYMLEFRFEFLWPFWMMLRSVYDSFKYQGLAFSVFFICIALTSDMICFFFIPLQYIFFAASTYVWVQYVWYTFADKGICVPTVAICCLLVYVEGLWRGSRAGAGELCRPLAAHCVGYPVVTLGFGAKALIAHRLRQRRQRHVRAMNEFYFQLMRDALPESALDQSQTQVAGKDGVANGGADCAQTVAQAQPTDARYANGSLRRCRYKTADHNGHCPPEHVSNKVDKIEKQVSHTNSVREKASHASNGSSHSSGSSHSTHSSGGGALSNGSACHAAPDDDDRHDHSKGGSKSSKAEKEKKEASTLKEEKRKNKNRDKDKDSIDSHKSTEHTKEQIVKDKEVESTKDCREARECMEELKRVRAELAAARTAEADARRALAAAVAAERQRRADHAQLKQAHAALQHKVNAWRTGERAALERRLADERRARTNAENQLLRARHQPRTPNGECESESCRSRRAAAEAESALLRQTRVKLDLLSALGEAKRKLSIQDVVNIGDNGTTQPMSPLPPGAEEISQKLADIIWEEVLHEDGGIKEITCDSSIRNDMPDQSAEDIYSNHPSTFSLEVPSSFENSPLIQLEELLDVSHHRSTPVNSELSVPTPMPSPTNVHSICDSSFCPNHGDSCSVMSSSSFSTTNSLATSNSSGRTLTLKTTRKRQRHPEEWTDLKRKCLKNLGKKYVTKKGKAADEKTMRPSCKCRYKCSDKISHQQRLNCFTKFWQLGDRAKQWNFIIKYSDKMKKKRCLNQDTPNNRKYTYKYYLPLITGSSESHCAKEEVCQTMFINTLAVSTRILKTAWKKYDGSAIVEEDRRGRHDNHKVVLDDAMKKSVCDHVRAFAPVESHYIRKNSQKLFLEGNLSIAKMFKLYLEWFDPEKYTSKATTVRQYRDIVNSNFNLAFHIPKKDQCDECHVFRLKNNPTDQEKETFQQHQTNKKNEGETYVVRNVTQNDVFDFKSLVNNKVWMKDIKGKKINWNNIREVHADGSDPNKLFFKYDLTQPDYNILVIRGNTRNSVQTELKPAYSNPIMIPAAKYKDLMDMCRSEVIPLEQEKEIEELKAQMLAVMPTEFVAPSSAAVSKLRLSDGSPLDPNASVYTPKQLAQCSDA</sequence>
<dbReference type="GO" id="GO:0023041">
    <property type="term" value="P:neuronal signal transduction"/>
    <property type="evidence" value="ECO:0007669"/>
    <property type="project" value="InterPro"/>
</dbReference>
<proteinExistence type="predicted"/>
<dbReference type="Pfam" id="PF09726">
    <property type="entry name" value="Macoilin"/>
    <property type="match status" value="1"/>
</dbReference>
<feature type="compositionally biased region" description="Low complexity" evidence="14">
    <location>
        <begin position="288"/>
        <end position="305"/>
    </location>
</feature>
<dbReference type="InterPro" id="IPR019130">
    <property type="entry name" value="Macoilin"/>
</dbReference>
<evidence type="ECO:0000256" key="6">
    <source>
        <dbReference type="ARBA" id="ARBA00022692"/>
    </source>
</evidence>
<dbReference type="PANTHER" id="PTHR47464:SF2">
    <property type="entry name" value="MACOILIN"/>
    <property type="match status" value="1"/>
</dbReference>
<feature type="compositionally biased region" description="Basic and acidic residues" evidence="14">
    <location>
        <begin position="320"/>
        <end position="389"/>
    </location>
</feature>
<evidence type="ECO:0000256" key="13">
    <source>
        <dbReference type="SAM" id="Coils"/>
    </source>
</evidence>
<feature type="region of interest" description="Disordered" evidence="14">
    <location>
        <begin position="277"/>
        <end position="389"/>
    </location>
</feature>
<keyword evidence="9 15" id="KW-0472">Membrane</keyword>
<evidence type="ECO:0000256" key="3">
    <source>
        <dbReference type="ARBA" id="ARBA00004269"/>
    </source>
</evidence>
<keyword evidence="10" id="KW-0325">Glycoprotein</keyword>
<protein>
    <recommendedName>
        <fullName evidence="4">Macoilin</fullName>
    </recommendedName>
    <alternativeName>
        <fullName evidence="12">Transmembrane protein 57</fullName>
    </alternativeName>
</protein>
<keyword evidence="8 15" id="KW-1133">Transmembrane helix</keyword>
<keyword evidence="5" id="KW-0597">Phosphoprotein</keyword>
<comment type="caution">
    <text evidence="16">The sequence shown here is derived from an EMBL/GenBank/DDBJ whole genome shotgun (WGS) entry which is preliminary data.</text>
</comment>
<keyword evidence="13" id="KW-0175">Coiled coil</keyword>
<dbReference type="GO" id="GO:0031965">
    <property type="term" value="C:nuclear membrane"/>
    <property type="evidence" value="ECO:0007669"/>
    <property type="project" value="UniProtKB-SubCell"/>
</dbReference>
<evidence type="ECO:0000256" key="10">
    <source>
        <dbReference type="ARBA" id="ARBA00023180"/>
    </source>
</evidence>
<dbReference type="GO" id="GO:0030867">
    <property type="term" value="C:rough endoplasmic reticulum membrane"/>
    <property type="evidence" value="ECO:0007669"/>
    <property type="project" value="UniProtKB-SubCell"/>
</dbReference>
<gene>
    <name evidence="16" type="ORF">HW555_002733</name>
</gene>
<evidence type="ECO:0000256" key="7">
    <source>
        <dbReference type="ARBA" id="ARBA00022824"/>
    </source>
</evidence>
<keyword evidence="17" id="KW-1185">Reference proteome</keyword>
<comment type="subcellular location">
    <subcellularLocation>
        <location evidence="2">Nucleus membrane</location>
        <topology evidence="2">Multi-pass membrane protein</topology>
    </subcellularLocation>
    <subcellularLocation>
        <location evidence="3">Rough endoplasmic reticulum membrane</location>
        <topology evidence="3">Multi-pass membrane protein</topology>
    </subcellularLocation>
</comment>
<evidence type="ECO:0000256" key="15">
    <source>
        <dbReference type="SAM" id="Phobius"/>
    </source>
</evidence>
<evidence type="ECO:0000256" key="5">
    <source>
        <dbReference type="ARBA" id="ARBA00022553"/>
    </source>
</evidence>
<dbReference type="EMBL" id="JACKWZ010000025">
    <property type="protein sequence ID" value="KAF9421261.1"/>
    <property type="molecule type" value="Genomic_DNA"/>
</dbReference>
<feature type="transmembrane region" description="Helical" evidence="15">
    <location>
        <begin position="155"/>
        <end position="175"/>
    </location>
</feature>
<feature type="transmembrane region" description="Helical" evidence="15">
    <location>
        <begin position="123"/>
        <end position="143"/>
    </location>
</feature>
<dbReference type="AlphaFoldDB" id="A0A835GPZ5"/>
<evidence type="ECO:0000256" key="14">
    <source>
        <dbReference type="SAM" id="MobiDB-lite"/>
    </source>
</evidence>
<evidence type="ECO:0000256" key="2">
    <source>
        <dbReference type="ARBA" id="ARBA00004232"/>
    </source>
</evidence>
<dbReference type="PANTHER" id="PTHR47464">
    <property type="entry name" value="MACOILIN"/>
    <property type="match status" value="1"/>
</dbReference>
<feature type="transmembrane region" description="Helical" evidence="15">
    <location>
        <begin position="70"/>
        <end position="87"/>
    </location>
</feature>
<accession>A0A835GPZ5</accession>
<organism evidence="16 17">
    <name type="scientific">Spodoptera exigua</name>
    <name type="common">Beet armyworm</name>
    <name type="synonym">Noctua fulgens</name>
    <dbReference type="NCBI Taxonomy" id="7107"/>
    <lineage>
        <taxon>Eukaryota</taxon>
        <taxon>Metazoa</taxon>
        <taxon>Ecdysozoa</taxon>
        <taxon>Arthropoda</taxon>
        <taxon>Hexapoda</taxon>
        <taxon>Insecta</taxon>
        <taxon>Pterygota</taxon>
        <taxon>Neoptera</taxon>
        <taxon>Endopterygota</taxon>
        <taxon>Lepidoptera</taxon>
        <taxon>Glossata</taxon>
        <taxon>Ditrysia</taxon>
        <taxon>Noctuoidea</taxon>
        <taxon>Noctuidae</taxon>
        <taxon>Amphipyrinae</taxon>
        <taxon>Spodoptera</taxon>
    </lineage>
</organism>
<name>A0A835GPZ5_SPOEX</name>
<comment type="function">
    <text evidence="1">Plays a role in the regulation of neuronal activity.</text>
</comment>
<dbReference type="Proteomes" id="UP000648187">
    <property type="component" value="Unassembled WGS sequence"/>
</dbReference>
<evidence type="ECO:0000256" key="12">
    <source>
        <dbReference type="ARBA" id="ARBA00031129"/>
    </source>
</evidence>
<evidence type="ECO:0000313" key="17">
    <source>
        <dbReference type="Proteomes" id="UP000648187"/>
    </source>
</evidence>
<keyword evidence="6 15" id="KW-0812">Transmembrane</keyword>
<evidence type="ECO:0000256" key="4">
    <source>
        <dbReference type="ARBA" id="ARBA00021882"/>
    </source>
</evidence>
<keyword evidence="11" id="KW-0539">Nucleus</keyword>
<evidence type="ECO:0000256" key="8">
    <source>
        <dbReference type="ARBA" id="ARBA00022989"/>
    </source>
</evidence>
<evidence type="ECO:0000256" key="1">
    <source>
        <dbReference type="ARBA" id="ARBA00003440"/>
    </source>
</evidence>
<evidence type="ECO:0000256" key="9">
    <source>
        <dbReference type="ARBA" id="ARBA00023136"/>
    </source>
</evidence>
<evidence type="ECO:0000313" key="16">
    <source>
        <dbReference type="EMBL" id="KAF9421261.1"/>
    </source>
</evidence>
<keyword evidence="7" id="KW-0256">Endoplasmic reticulum</keyword>
<reference evidence="16" key="1">
    <citation type="submission" date="2020-08" db="EMBL/GenBank/DDBJ databases">
        <title>Spodoptera exigua strain:BAW_Kor-Di-RS1 Genome sequencing and assembly.</title>
        <authorList>
            <person name="Kim J."/>
            <person name="Nam H.Y."/>
            <person name="Kwon M."/>
            <person name="Choi J.H."/>
            <person name="Cho S.R."/>
            <person name="Kim G.-H."/>
        </authorList>
    </citation>
    <scope>NUCLEOTIDE SEQUENCE</scope>
    <source>
        <strain evidence="16">BAW_Kor-Di-RS1</strain>
        <tissue evidence="16">Whole-body</tissue>
    </source>
</reference>